<dbReference type="Proteomes" id="UP001159364">
    <property type="component" value="Linkage Group LG07"/>
</dbReference>
<keyword evidence="1" id="KW-1133">Transmembrane helix</keyword>
<protein>
    <submittedName>
        <fullName evidence="2">Uncharacterized protein</fullName>
    </submittedName>
</protein>
<proteinExistence type="predicted"/>
<accession>A0AAV8T3T7</accession>
<keyword evidence="1" id="KW-0812">Transmembrane</keyword>
<gene>
    <name evidence="2" type="ORF">K2173_025751</name>
</gene>
<name>A0AAV8T3T7_9ROSI</name>
<dbReference type="AlphaFoldDB" id="A0AAV8T3T7"/>
<organism evidence="2 3">
    <name type="scientific">Erythroxylum novogranatense</name>
    <dbReference type="NCBI Taxonomy" id="1862640"/>
    <lineage>
        <taxon>Eukaryota</taxon>
        <taxon>Viridiplantae</taxon>
        <taxon>Streptophyta</taxon>
        <taxon>Embryophyta</taxon>
        <taxon>Tracheophyta</taxon>
        <taxon>Spermatophyta</taxon>
        <taxon>Magnoliopsida</taxon>
        <taxon>eudicotyledons</taxon>
        <taxon>Gunneridae</taxon>
        <taxon>Pentapetalae</taxon>
        <taxon>rosids</taxon>
        <taxon>fabids</taxon>
        <taxon>Malpighiales</taxon>
        <taxon>Erythroxylaceae</taxon>
        <taxon>Erythroxylum</taxon>
    </lineage>
</organism>
<keyword evidence="1" id="KW-0472">Membrane</keyword>
<dbReference type="EMBL" id="JAIWQS010000007">
    <property type="protein sequence ID" value="KAJ8761044.1"/>
    <property type="molecule type" value="Genomic_DNA"/>
</dbReference>
<comment type="caution">
    <text evidence="2">The sequence shown here is derived from an EMBL/GenBank/DDBJ whole genome shotgun (WGS) entry which is preliminary data.</text>
</comment>
<feature type="transmembrane region" description="Helical" evidence="1">
    <location>
        <begin position="20"/>
        <end position="46"/>
    </location>
</feature>
<evidence type="ECO:0000313" key="2">
    <source>
        <dbReference type="EMBL" id="KAJ8761044.1"/>
    </source>
</evidence>
<evidence type="ECO:0000256" key="1">
    <source>
        <dbReference type="SAM" id="Phobius"/>
    </source>
</evidence>
<evidence type="ECO:0000313" key="3">
    <source>
        <dbReference type="Proteomes" id="UP001159364"/>
    </source>
</evidence>
<sequence length="72" mass="8286">MWILKVIKSASLLLHCKSKAFFEFLILQFRLLLSCQFLVLSSYLYIIGQSSKLAAKDDPNMWLQEVGSFSLI</sequence>
<reference evidence="2 3" key="1">
    <citation type="submission" date="2021-09" db="EMBL/GenBank/DDBJ databases">
        <title>Genomic insights and catalytic innovation underlie evolution of tropane alkaloids biosynthesis.</title>
        <authorList>
            <person name="Wang Y.-J."/>
            <person name="Tian T."/>
            <person name="Huang J.-P."/>
            <person name="Huang S.-X."/>
        </authorList>
    </citation>
    <scope>NUCLEOTIDE SEQUENCE [LARGE SCALE GENOMIC DNA]</scope>
    <source>
        <strain evidence="2">KIB-2018</strain>
        <tissue evidence="2">Leaf</tissue>
    </source>
</reference>
<keyword evidence="3" id="KW-1185">Reference proteome</keyword>